<dbReference type="Proteomes" id="UP000054683">
    <property type="component" value="Unassembled WGS sequence"/>
</dbReference>
<accession>A0A158I604</accession>
<dbReference type="EMBL" id="FCOK02000041">
    <property type="protein sequence ID" value="SAL51541.1"/>
    <property type="molecule type" value="Genomic_DNA"/>
</dbReference>
<organism evidence="1 2">
    <name type="scientific">Caballeronia udeis</name>
    <dbReference type="NCBI Taxonomy" id="1232866"/>
    <lineage>
        <taxon>Bacteria</taxon>
        <taxon>Pseudomonadati</taxon>
        <taxon>Pseudomonadota</taxon>
        <taxon>Betaproteobacteria</taxon>
        <taxon>Burkholderiales</taxon>
        <taxon>Burkholderiaceae</taxon>
        <taxon>Caballeronia</taxon>
    </lineage>
</organism>
<sequence>MTCRKCLRFPVPTSNYDEVAINVTMQSELYRCRTCGQLIQIFALERGIHYLSPDEAKSQFPDVDL</sequence>
<protein>
    <submittedName>
        <fullName evidence="1">Uncharacterized protein</fullName>
    </submittedName>
</protein>
<gene>
    <name evidence="1" type="ORF">AWB69_05286</name>
</gene>
<evidence type="ECO:0000313" key="2">
    <source>
        <dbReference type="Proteomes" id="UP000054683"/>
    </source>
</evidence>
<name>A0A158I604_9BURK</name>
<proteinExistence type="predicted"/>
<evidence type="ECO:0000313" key="1">
    <source>
        <dbReference type="EMBL" id="SAL51541.1"/>
    </source>
</evidence>
<dbReference type="AlphaFoldDB" id="A0A158I604"/>
<reference evidence="1 2" key="1">
    <citation type="submission" date="2016-01" db="EMBL/GenBank/DDBJ databases">
        <authorList>
            <person name="Oliw E.H."/>
        </authorList>
    </citation>
    <scope>NUCLEOTIDE SEQUENCE [LARGE SCALE GENOMIC DNA]</scope>
    <source>
        <strain evidence="1">LMG 27134</strain>
    </source>
</reference>